<organism evidence="17 18">
    <name type="scientific">Linnemannia hyalina</name>
    <dbReference type="NCBI Taxonomy" id="64524"/>
    <lineage>
        <taxon>Eukaryota</taxon>
        <taxon>Fungi</taxon>
        <taxon>Fungi incertae sedis</taxon>
        <taxon>Mucoromycota</taxon>
        <taxon>Mortierellomycotina</taxon>
        <taxon>Mortierellomycetes</taxon>
        <taxon>Mortierellales</taxon>
        <taxon>Mortierellaceae</taxon>
        <taxon>Linnemannia</taxon>
    </lineage>
</organism>
<evidence type="ECO:0000256" key="14">
    <source>
        <dbReference type="RuleBase" id="RU000671"/>
    </source>
</evidence>
<keyword evidence="14" id="KW-0863">Zinc-finger</keyword>
<dbReference type="InterPro" id="IPR012946">
    <property type="entry name" value="X8"/>
</dbReference>
<keyword evidence="6" id="KW-0732">Signal</keyword>
<dbReference type="InterPro" id="IPR000592">
    <property type="entry name" value="Ribosomal_eS27"/>
</dbReference>
<keyword evidence="18" id="KW-1185">Reference proteome</keyword>
<evidence type="ECO:0000256" key="7">
    <source>
        <dbReference type="ARBA" id="ARBA00022833"/>
    </source>
</evidence>
<evidence type="ECO:0000256" key="6">
    <source>
        <dbReference type="ARBA" id="ARBA00022729"/>
    </source>
</evidence>
<protein>
    <recommendedName>
        <fullName evidence="14 15">Multifunctional fusion protein</fullName>
    </recommendedName>
    <domain>
        <recommendedName>
            <fullName evidence="15">1,3-beta-glucanosyltransferase</fullName>
            <ecNumber evidence="15">2.4.1.-</ecNumber>
        </recommendedName>
    </domain>
    <domain>
        <recommendedName>
            <fullName evidence="14">40S ribosomal protein S27</fullName>
        </recommendedName>
    </domain>
</protein>
<keyword evidence="15" id="KW-0808">Transferase</keyword>
<dbReference type="PROSITE" id="PS01168">
    <property type="entry name" value="RIBOSOMAL_S27E"/>
    <property type="match status" value="1"/>
</dbReference>
<evidence type="ECO:0000256" key="10">
    <source>
        <dbReference type="ARBA" id="ARBA00023157"/>
    </source>
</evidence>
<comment type="cofactor">
    <cofactor evidence="14">
        <name>Zn(2+)</name>
        <dbReference type="ChEBI" id="CHEBI:29105"/>
    </cofactor>
    <text evidence="14">Binds 1 zinc ion per subunit.</text>
</comment>
<comment type="similarity">
    <text evidence="4 14">Belongs to the eukaryotic ribosomal protein eS27 family.</text>
</comment>
<evidence type="ECO:0000256" key="4">
    <source>
        <dbReference type="ARBA" id="ARBA00010919"/>
    </source>
</evidence>
<keyword evidence="9 15" id="KW-0472">Membrane</keyword>
<dbReference type="FunFam" id="2.20.25.100:FF:000001">
    <property type="entry name" value="40S ribosomal protein S27"/>
    <property type="match status" value="1"/>
</dbReference>
<feature type="domain" description="X8" evidence="16">
    <location>
        <begin position="362"/>
        <end position="454"/>
    </location>
</feature>
<dbReference type="SUPFAM" id="SSF51445">
    <property type="entry name" value="(Trans)glycosidases"/>
    <property type="match status" value="1"/>
</dbReference>
<keyword evidence="8 14" id="KW-0689">Ribosomal protein</keyword>
<evidence type="ECO:0000256" key="15">
    <source>
        <dbReference type="RuleBase" id="RU361209"/>
    </source>
</evidence>
<evidence type="ECO:0000256" key="9">
    <source>
        <dbReference type="ARBA" id="ARBA00023136"/>
    </source>
</evidence>
<evidence type="ECO:0000259" key="16">
    <source>
        <dbReference type="SMART" id="SM00768"/>
    </source>
</evidence>
<dbReference type="Pfam" id="PF01667">
    <property type="entry name" value="Ribosomal_S27e"/>
    <property type="match status" value="1"/>
</dbReference>
<comment type="similarity">
    <text evidence="3 15">Belongs to the glycosyl hydrolase 72 family.</text>
</comment>
<evidence type="ECO:0000256" key="12">
    <source>
        <dbReference type="ARBA" id="ARBA00023274"/>
    </source>
</evidence>
<dbReference type="InterPro" id="IPR017853">
    <property type="entry name" value="GH"/>
</dbReference>
<comment type="caution">
    <text evidence="17">The sequence shown here is derived from an EMBL/GenBank/DDBJ whole genome shotgun (WGS) entry which is preliminary data.</text>
</comment>
<gene>
    <name evidence="17" type="primary">GAS1_2</name>
    <name evidence="17" type="ORF">KI688_008233</name>
</gene>
<dbReference type="GO" id="GO:0008270">
    <property type="term" value="F:zinc ion binding"/>
    <property type="evidence" value="ECO:0007669"/>
    <property type="project" value="UniProtKB-KW"/>
</dbReference>
<evidence type="ECO:0000256" key="2">
    <source>
        <dbReference type="ARBA" id="ARBA00004589"/>
    </source>
</evidence>
<dbReference type="GO" id="GO:1990904">
    <property type="term" value="C:ribonucleoprotein complex"/>
    <property type="evidence" value="ECO:0007669"/>
    <property type="project" value="UniProtKB-KW"/>
</dbReference>
<dbReference type="EC" id="2.4.1.-" evidence="15"/>
<dbReference type="GO" id="GO:0005840">
    <property type="term" value="C:ribosome"/>
    <property type="evidence" value="ECO:0007669"/>
    <property type="project" value="UniProtKB-KW"/>
</dbReference>
<dbReference type="Pfam" id="PF03198">
    <property type="entry name" value="Glyco_hydro_72"/>
    <property type="match status" value="1"/>
</dbReference>
<dbReference type="Gene3D" id="2.20.25.100">
    <property type="entry name" value="Zn-binding ribosomal proteins"/>
    <property type="match status" value="1"/>
</dbReference>
<dbReference type="PANTHER" id="PTHR31468">
    <property type="entry name" value="1,3-BETA-GLUCANOSYLTRANSFERASE GAS1"/>
    <property type="match status" value="1"/>
</dbReference>
<keyword evidence="14" id="KW-0479">Metal-binding</keyword>
<dbReference type="OrthoDB" id="421038at2759"/>
<name>A0A9P7Y388_9FUNG</name>
<evidence type="ECO:0000256" key="11">
    <source>
        <dbReference type="ARBA" id="ARBA00023180"/>
    </source>
</evidence>
<keyword evidence="10" id="KW-1015">Disulfide bond</keyword>
<dbReference type="InterPro" id="IPR011332">
    <property type="entry name" value="Ribosomal_zn-bd"/>
</dbReference>
<sequence>MAAVALHAVSASNIITIKGTKFFDSDTKDQFFINGVAYQPRTLAGASTDPLAKPNDCRRDFALMKELGLNTVRVYQVDAFQNHDECMRALEEVGMYLILDLASSEHSIIRTSPQYDTKMWNNVRNTIDAFKGYSNTLGFFVGNEVTNDSKTTAASAYVKALLRDTKAYIRSSAPRLIPVGYANNDDPEIRLQVQDYFNCGPDDERVDFFGINMYEWCGDSITYQTSGYVDRTADISSYSVPVFLSEYGCNLVLPRTFPEVKSIFGPDMTNTWSGGIVYEWSQEENNYGLVQINGDNSVSLLPDFQALKTAMSSSRPTGVNMDAYNEQRPYSACPAITATWEPSANLPLTPSPEACDCMMSSLGCVASEQALSDSDSLGTELNTLCGMTSCEHIGTDGKTGVHGKYSFCTPAQKLAFLYNEYYSSVGQSQSSSCHFNGMAMLSTAARPSDEGCVAPQGIHARSLVTKRAAHHVTSDAVSHQETSALGLTAMLAVDLLNPSHALEQKTHKLKRLVQSPNSYFMDVKCPGCVQITTVFSHAQTVVMCSSCANVLAQPTGGITRLTEGCSFRRKQA</sequence>
<evidence type="ECO:0000256" key="3">
    <source>
        <dbReference type="ARBA" id="ARBA00007528"/>
    </source>
</evidence>
<comment type="subcellular location">
    <subcellularLocation>
        <location evidence="1">Cell envelope</location>
    </subcellularLocation>
    <subcellularLocation>
        <location evidence="15">Cell membrane</location>
        <topology evidence="15">Lipid-anchor</topology>
        <topology evidence="15">GPI-anchor</topology>
    </subcellularLocation>
    <subcellularLocation>
        <location evidence="2">Membrane</location>
        <topology evidence="2">Lipid-anchor</topology>
        <topology evidence="2">GPI-anchor</topology>
    </subcellularLocation>
</comment>
<dbReference type="SMART" id="SM00768">
    <property type="entry name" value="X8"/>
    <property type="match status" value="1"/>
</dbReference>
<dbReference type="GO" id="GO:0006412">
    <property type="term" value="P:translation"/>
    <property type="evidence" value="ECO:0007669"/>
    <property type="project" value="InterPro"/>
</dbReference>
<dbReference type="GO" id="GO:0071970">
    <property type="term" value="P:fungal-type cell wall (1-&gt;3)-beta-D-glucan biosynthetic process"/>
    <property type="evidence" value="ECO:0007669"/>
    <property type="project" value="TreeGrafter"/>
</dbReference>
<evidence type="ECO:0000256" key="13">
    <source>
        <dbReference type="ARBA" id="ARBA00023288"/>
    </source>
</evidence>
<evidence type="ECO:0000256" key="1">
    <source>
        <dbReference type="ARBA" id="ARBA00004196"/>
    </source>
</evidence>
<dbReference type="GO" id="GO:0098552">
    <property type="term" value="C:side of membrane"/>
    <property type="evidence" value="ECO:0007669"/>
    <property type="project" value="UniProtKB-KW"/>
</dbReference>
<dbReference type="InterPro" id="IPR023407">
    <property type="entry name" value="Ribosomal_eS27_Zn-bd_dom_sf"/>
</dbReference>
<proteinExistence type="inferred from homology"/>
<keyword evidence="7 14" id="KW-0862">Zinc</keyword>
<dbReference type="GO" id="GO:0003735">
    <property type="term" value="F:structural constituent of ribosome"/>
    <property type="evidence" value="ECO:0007669"/>
    <property type="project" value="InterPro"/>
</dbReference>
<dbReference type="HAMAP" id="MF_00371">
    <property type="entry name" value="Ribosomal_eS27"/>
    <property type="match status" value="1"/>
</dbReference>
<evidence type="ECO:0000256" key="8">
    <source>
        <dbReference type="ARBA" id="ARBA00022980"/>
    </source>
</evidence>
<accession>A0A9P7Y388</accession>
<dbReference type="Gene3D" id="1.20.58.1040">
    <property type="match status" value="1"/>
</dbReference>
<dbReference type="InterPro" id="IPR004886">
    <property type="entry name" value="Glucanosyltransferase"/>
</dbReference>
<dbReference type="Proteomes" id="UP000707451">
    <property type="component" value="Unassembled WGS sequence"/>
</dbReference>
<dbReference type="GO" id="GO:0005886">
    <property type="term" value="C:plasma membrane"/>
    <property type="evidence" value="ECO:0007669"/>
    <property type="project" value="UniProtKB-SubCell"/>
</dbReference>
<dbReference type="Gene3D" id="3.20.20.80">
    <property type="entry name" value="Glycosidases"/>
    <property type="match status" value="1"/>
</dbReference>
<evidence type="ECO:0000313" key="17">
    <source>
        <dbReference type="EMBL" id="KAG9070694.1"/>
    </source>
</evidence>
<keyword evidence="11" id="KW-0325">Glycoprotein</keyword>
<keyword evidence="13 15" id="KW-0449">Lipoprotein</keyword>
<dbReference type="GO" id="GO:0042124">
    <property type="term" value="F:1,3-beta-glucanosyltransferase activity"/>
    <property type="evidence" value="ECO:0007669"/>
    <property type="project" value="TreeGrafter"/>
</dbReference>
<keyword evidence="5 15" id="KW-0336">GPI-anchor</keyword>
<dbReference type="SUPFAM" id="SSF57829">
    <property type="entry name" value="Zn-binding ribosomal proteins"/>
    <property type="match status" value="1"/>
</dbReference>
<evidence type="ECO:0000313" key="18">
    <source>
        <dbReference type="Proteomes" id="UP000707451"/>
    </source>
</evidence>
<evidence type="ECO:0000256" key="5">
    <source>
        <dbReference type="ARBA" id="ARBA00022622"/>
    </source>
</evidence>
<dbReference type="PANTHER" id="PTHR31468:SF2">
    <property type="entry name" value="1,3-BETA-GLUCANOSYLTRANSFERASE GAS1"/>
    <property type="match status" value="1"/>
</dbReference>
<dbReference type="EMBL" id="JAHRHY010000003">
    <property type="protein sequence ID" value="KAG9070694.1"/>
    <property type="molecule type" value="Genomic_DNA"/>
</dbReference>
<reference evidence="17" key="1">
    <citation type="submission" date="2021-06" db="EMBL/GenBank/DDBJ databases">
        <title>Genome Sequence of Mortierella hyaline Strain SCG-10, a Cold-Adapted, Nitrate-Reducing Fungus Isolated from Soil in Minnesota, USA.</title>
        <authorList>
            <person name="Aldossari N."/>
        </authorList>
    </citation>
    <scope>NUCLEOTIDE SEQUENCE</scope>
    <source>
        <strain evidence="17">SCG-10</strain>
    </source>
</reference>
<dbReference type="Pfam" id="PF07983">
    <property type="entry name" value="X8"/>
    <property type="match status" value="1"/>
</dbReference>
<keyword evidence="12 14" id="KW-0687">Ribonucleoprotein</keyword>
<dbReference type="GO" id="GO:0031505">
    <property type="term" value="P:fungal-type cell wall organization"/>
    <property type="evidence" value="ECO:0007669"/>
    <property type="project" value="TreeGrafter"/>
</dbReference>
<dbReference type="AlphaFoldDB" id="A0A9P7Y388"/>
<comment type="function">
    <text evidence="15">Splits internally a 1,3-beta-glucan molecule and transfers the newly generated reducing end (the donor) to the non-reducing end of another 1,3-beta-glucan molecule (the acceptor) forming a 1,3-beta linkage, resulting in the elongation of 1,3-beta-glucan chains in the cell wall.</text>
</comment>